<dbReference type="OrthoDB" id="6639581at2"/>
<gene>
    <name evidence="1" type="ORF">BBB56_06260</name>
</gene>
<evidence type="ECO:0000313" key="2">
    <source>
        <dbReference type="Proteomes" id="UP000281332"/>
    </source>
</evidence>
<organism evidence="1 2">
    <name type="scientific">Candidatus Pantoea deserta</name>
    <dbReference type="NCBI Taxonomy" id="1869313"/>
    <lineage>
        <taxon>Bacteria</taxon>
        <taxon>Pseudomonadati</taxon>
        <taxon>Pseudomonadota</taxon>
        <taxon>Gammaproteobacteria</taxon>
        <taxon>Enterobacterales</taxon>
        <taxon>Erwiniaceae</taxon>
        <taxon>Pantoea</taxon>
    </lineage>
</organism>
<keyword evidence="2" id="KW-1185">Reference proteome</keyword>
<proteinExistence type="predicted"/>
<name>A0A3N4PDY0_9GAMM</name>
<dbReference type="Proteomes" id="UP000281332">
    <property type="component" value="Unassembled WGS sequence"/>
</dbReference>
<evidence type="ECO:0000313" key="1">
    <source>
        <dbReference type="EMBL" id="RPE03001.1"/>
    </source>
</evidence>
<dbReference type="AlphaFoldDB" id="A0A3N4PDY0"/>
<dbReference type="EMBL" id="RMVG01000003">
    <property type="protein sequence ID" value="RPE03001.1"/>
    <property type="molecule type" value="Genomic_DNA"/>
</dbReference>
<dbReference type="RefSeq" id="WP_123799866.1">
    <property type="nucleotide sequence ID" value="NZ_RMVG01000003.1"/>
</dbReference>
<accession>A0A3N4PDY0</accession>
<reference evidence="1 2" key="1">
    <citation type="submission" date="2018-11" db="EMBL/GenBank/DDBJ databases">
        <title>Whole genome sequencing of Pantoea sp. RIT388.</title>
        <authorList>
            <person name="Gan H.M."/>
            <person name="Hudson A.O."/>
        </authorList>
    </citation>
    <scope>NUCLEOTIDE SEQUENCE [LARGE SCALE GENOMIC DNA]</scope>
    <source>
        <strain evidence="1 2">RIT388</strain>
    </source>
</reference>
<comment type="caution">
    <text evidence="1">The sequence shown here is derived from an EMBL/GenBank/DDBJ whole genome shotgun (WGS) entry which is preliminary data.</text>
</comment>
<protein>
    <submittedName>
        <fullName evidence="1">Uncharacterized protein</fullName>
    </submittedName>
</protein>
<sequence length="102" mass="11301">MVSKAKLVLVAVSMIFGIPLTMSGLQLKEGMFLKQMVNCQEDASNSVMSLLDRDINTIRGGEFENISSNLKTCTKDINPRIGVVTFLRNEHERNAKETAAIK</sequence>